<reference evidence="1" key="1">
    <citation type="journal article" date="2018" name="Genome Biol.">
        <title>SKESA: strategic k-mer extension for scrupulous assemblies.</title>
        <authorList>
            <person name="Souvorov A."/>
            <person name="Agarwala R."/>
            <person name="Lipman D.J."/>
        </authorList>
    </citation>
    <scope>NUCLEOTIDE SEQUENCE</scope>
    <source>
        <strain evidence="1">CT18</strain>
    </source>
</reference>
<comment type="caution">
    <text evidence="1">The sequence shown here is derived from an EMBL/GenBank/DDBJ whole genome shotgun (WGS) entry which is preliminary data.</text>
</comment>
<evidence type="ECO:0000313" key="1">
    <source>
        <dbReference type="EMBL" id="HAD3816457.1"/>
    </source>
</evidence>
<name>A0A713UMH0_SALTI</name>
<protein>
    <submittedName>
        <fullName evidence="1">Uncharacterized protein</fullName>
    </submittedName>
</protein>
<gene>
    <name evidence="1" type="ORF">G1S44_21555</name>
</gene>
<sequence length="91" mass="10181">MSKINLRTESAVFKNPTFNVPKQTLDELVPIDSRFVIPAELVENCKEKQKSLKEISPSEILSRSDVSKEEVLRAISASTATTLRRLYGSAE</sequence>
<reference evidence="1" key="2">
    <citation type="submission" date="2019-01" db="EMBL/GenBank/DDBJ databases">
        <authorList>
            <consortium name="NCBI Pathogen Detection Project"/>
        </authorList>
    </citation>
    <scope>NUCLEOTIDE SEQUENCE</scope>
    <source>
        <strain evidence="1">CT18</strain>
    </source>
</reference>
<organism evidence="1">
    <name type="scientific">Salmonella enterica subsp. enterica serovar Typhi str. CT18</name>
    <dbReference type="NCBI Taxonomy" id="220341"/>
    <lineage>
        <taxon>Bacteria</taxon>
        <taxon>Pseudomonadati</taxon>
        <taxon>Pseudomonadota</taxon>
        <taxon>Gammaproteobacteria</taxon>
        <taxon>Enterobacterales</taxon>
        <taxon>Enterobacteriaceae</taxon>
        <taxon>Salmonella</taxon>
    </lineage>
</organism>
<dbReference type="AlphaFoldDB" id="A0A713UMH0"/>
<proteinExistence type="predicted"/>
<dbReference type="EMBL" id="DAAOTY010000028">
    <property type="protein sequence ID" value="HAD3816457.1"/>
    <property type="molecule type" value="Genomic_DNA"/>
</dbReference>
<accession>A0A713UMH0</accession>